<organism evidence="1 2">
    <name type="scientific">Bacillus manliponensis</name>
    <dbReference type="NCBI Taxonomy" id="574376"/>
    <lineage>
        <taxon>Bacteria</taxon>
        <taxon>Bacillati</taxon>
        <taxon>Bacillota</taxon>
        <taxon>Bacilli</taxon>
        <taxon>Bacillales</taxon>
        <taxon>Bacillaceae</taxon>
        <taxon>Bacillus</taxon>
        <taxon>Bacillus cereus group</taxon>
    </lineage>
</organism>
<dbReference type="Proteomes" id="UP000027822">
    <property type="component" value="Unassembled WGS sequence"/>
</dbReference>
<keyword evidence="2" id="KW-1185">Reference proteome</keyword>
<dbReference type="EMBL" id="JOTN01000016">
    <property type="protein sequence ID" value="KEK18173.1"/>
    <property type="molecule type" value="Genomic_DNA"/>
</dbReference>
<accession>A0A073K7C7</accession>
<sequence length="73" mass="8112">MVTLIEKNNRVIFHTIKVKKSTIKNFIIIDLITGTGIYWIAKFIFSSSIIALISSAVGAEGVKKIVSPFRKTT</sequence>
<dbReference type="AlphaFoldDB" id="A0A073K7C7"/>
<protein>
    <submittedName>
        <fullName evidence="1">Uncharacterized protein</fullName>
    </submittedName>
</protein>
<proteinExistence type="predicted"/>
<evidence type="ECO:0000313" key="1">
    <source>
        <dbReference type="EMBL" id="KEK18173.1"/>
    </source>
</evidence>
<reference evidence="1 2" key="1">
    <citation type="submission" date="2014-06" db="EMBL/GenBank/DDBJ databases">
        <title>Draft genome sequence of Bacillus manliponensis JCM 15802 (MCCC 1A00708).</title>
        <authorList>
            <person name="Lai Q."/>
            <person name="Liu Y."/>
            <person name="Shao Z."/>
        </authorList>
    </citation>
    <scope>NUCLEOTIDE SEQUENCE [LARGE SCALE GENOMIC DNA]</scope>
    <source>
        <strain evidence="1 2">JCM 15802</strain>
    </source>
</reference>
<comment type="caution">
    <text evidence="1">The sequence shown here is derived from an EMBL/GenBank/DDBJ whole genome shotgun (WGS) entry which is preliminary data.</text>
</comment>
<gene>
    <name evidence="1" type="ORF">BAMA_06310</name>
</gene>
<evidence type="ECO:0000313" key="2">
    <source>
        <dbReference type="Proteomes" id="UP000027822"/>
    </source>
</evidence>
<name>A0A073K7C7_9BACI</name>